<dbReference type="GO" id="GO:0008233">
    <property type="term" value="F:peptidase activity"/>
    <property type="evidence" value="ECO:0007669"/>
    <property type="project" value="UniProtKB-KW"/>
</dbReference>
<keyword evidence="6" id="KW-0812">Transmembrane</keyword>
<dbReference type="InterPro" id="IPR001261">
    <property type="entry name" value="ArgE/DapE_CS"/>
</dbReference>
<evidence type="ECO:0000256" key="4">
    <source>
        <dbReference type="ARBA" id="ARBA00022801"/>
    </source>
</evidence>
<name>A0A5C1QS24_9SPIO</name>
<gene>
    <name evidence="8" type="ORF">EXM22_17980</name>
</gene>
<organism evidence="8 9">
    <name type="scientific">Oceanispirochaeta crateris</name>
    <dbReference type="NCBI Taxonomy" id="2518645"/>
    <lineage>
        <taxon>Bacteria</taxon>
        <taxon>Pseudomonadati</taxon>
        <taxon>Spirochaetota</taxon>
        <taxon>Spirochaetia</taxon>
        <taxon>Spirochaetales</taxon>
        <taxon>Spirochaetaceae</taxon>
        <taxon>Oceanispirochaeta</taxon>
    </lineage>
</organism>
<dbReference type="SUPFAM" id="SSF55031">
    <property type="entry name" value="Bacterial exopeptidase dimerisation domain"/>
    <property type="match status" value="1"/>
</dbReference>
<dbReference type="PANTHER" id="PTHR45962">
    <property type="entry name" value="N-FATTY-ACYL-AMINO ACID SYNTHASE/HYDROLASE PM20D1"/>
    <property type="match status" value="1"/>
</dbReference>
<dbReference type="Gene3D" id="3.40.630.10">
    <property type="entry name" value="Zn peptidases"/>
    <property type="match status" value="1"/>
</dbReference>
<dbReference type="GO" id="GO:0046872">
    <property type="term" value="F:metal ion binding"/>
    <property type="evidence" value="ECO:0007669"/>
    <property type="project" value="UniProtKB-KW"/>
</dbReference>
<evidence type="ECO:0000313" key="9">
    <source>
        <dbReference type="Proteomes" id="UP000324209"/>
    </source>
</evidence>
<keyword evidence="6" id="KW-0472">Membrane</keyword>
<dbReference type="InterPro" id="IPR047177">
    <property type="entry name" value="Pept_M20A"/>
</dbReference>
<reference evidence="8 9" key="1">
    <citation type="submission" date="2019-02" db="EMBL/GenBank/DDBJ databases">
        <title>Complete Genome Sequence and Methylome Analysis of free living Spirochaetas.</title>
        <authorList>
            <person name="Fomenkov A."/>
            <person name="Dubinina G."/>
            <person name="Leshcheva N."/>
            <person name="Mikheeva N."/>
            <person name="Grabovich M."/>
            <person name="Vincze T."/>
            <person name="Roberts R.J."/>
        </authorList>
    </citation>
    <scope>NUCLEOTIDE SEQUENCE [LARGE SCALE GENOMIC DNA]</scope>
    <source>
        <strain evidence="8 9">K2</strain>
    </source>
</reference>
<dbReference type="GO" id="GO:0006508">
    <property type="term" value="P:proteolysis"/>
    <property type="evidence" value="ECO:0007669"/>
    <property type="project" value="UniProtKB-KW"/>
</dbReference>
<keyword evidence="2" id="KW-0645">Protease</keyword>
<sequence>MPGISTAPGGTFKYYLCLSSPAIYTEVAFKHNPRKMQMSVLIPLIVILFLILLFIRYLMLNKKDHQHQNTPPCPDSGEFAEKLSTLIQIPTVSWTDHEKTDIKQLIKFQEKLVDLFPLVHEKLEREVPDPYGIVYKWAGSDPLEEPVLFLAHYDVVPAQEQGDESWHHPPFSGIIENGELWGRGTLDIKSQLTFLLETVERLLHEGFQPKRSLYFAFGGDEEISGTNGAQKLAASFKDKGLKFAMIMDEGGVIAQHMLSFLGDKPAALIGLAEKGFVTFKISAHGESGHSSMPPSTGTVVSTLAQGISRICSRRQPSRLTPQIIGMLQGFVPWVPLPLGLVFANLWLFNPLIRLIFAGNKSTDSLIRTSQAFTVIKSGEQENIIPGEASCLVNHRILPGDTIESLKQRHMKKLKGLNLTIEDAGNWPSNDPIKPEKDENQGFYWVKEALKESHPEVVAVPFLVNGSTDSKYYRDLSGQIIRFTPLILNQEDINSIHGINEKVSLENLERALTFYRNLLFKL</sequence>
<protein>
    <submittedName>
        <fullName evidence="8">M20/M25/M40 family metallo-hydrolase</fullName>
    </submittedName>
</protein>
<dbReference type="Pfam" id="PF01546">
    <property type="entry name" value="Peptidase_M20"/>
    <property type="match status" value="1"/>
</dbReference>
<keyword evidence="3" id="KW-0479">Metal-binding</keyword>
<keyword evidence="5" id="KW-0862">Zinc</keyword>
<evidence type="ECO:0000256" key="2">
    <source>
        <dbReference type="ARBA" id="ARBA00022670"/>
    </source>
</evidence>
<dbReference type="OrthoDB" id="9792335at2"/>
<dbReference type="PANTHER" id="PTHR45962:SF1">
    <property type="entry name" value="N-FATTY-ACYL-AMINO ACID SYNTHASE_HYDROLASE PM20D1"/>
    <property type="match status" value="1"/>
</dbReference>
<evidence type="ECO:0000256" key="1">
    <source>
        <dbReference type="ARBA" id="ARBA00006247"/>
    </source>
</evidence>
<dbReference type="KEGG" id="ock:EXM22_17980"/>
<feature type="domain" description="Peptidase M20 dimerisation" evidence="7">
    <location>
        <begin position="272"/>
        <end position="414"/>
    </location>
</feature>
<evidence type="ECO:0000313" key="8">
    <source>
        <dbReference type="EMBL" id="QEN09780.1"/>
    </source>
</evidence>
<dbReference type="Gene3D" id="3.30.70.360">
    <property type="match status" value="1"/>
</dbReference>
<dbReference type="InterPro" id="IPR011650">
    <property type="entry name" value="Peptidase_M20_dimer"/>
</dbReference>
<comment type="similarity">
    <text evidence="1">Belongs to the peptidase M20A family.</text>
</comment>
<dbReference type="SUPFAM" id="SSF53187">
    <property type="entry name" value="Zn-dependent exopeptidases"/>
    <property type="match status" value="1"/>
</dbReference>
<feature type="transmembrane region" description="Helical" evidence="6">
    <location>
        <begin position="323"/>
        <end position="347"/>
    </location>
</feature>
<keyword evidence="9" id="KW-1185">Reference proteome</keyword>
<keyword evidence="4 8" id="KW-0378">Hydrolase</keyword>
<evidence type="ECO:0000259" key="7">
    <source>
        <dbReference type="Pfam" id="PF07687"/>
    </source>
</evidence>
<dbReference type="Proteomes" id="UP000324209">
    <property type="component" value="Chromosome"/>
</dbReference>
<evidence type="ECO:0000256" key="3">
    <source>
        <dbReference type="ARBA" id="ARBA00022723"/>
    </source>
</evidence>
<dbReference type="InterPro" id="IPR002933">
    <property type="entry name" value="Peptidase_M20"/>
</dbReference>
<dbReference type="AlphaFoldDB" id="A0A5C1QS24"/>
<evidence type="ECO:0000256" key="6">
    <source>
        <dbReference type="SAM" id="Phobius"/>
    </source>
</evidence>
<feature type="transmembrane region" description="Helical" evidence="6">
    <location>
        <begin position="40"/>
        <end position="59"/>
    </location>
</feature>
<dbReference type="Gene3D" id="1.10.150.900">
    <property type="match status" value="1"/>
</dbReference>
<evidence type="ECO:0000256" key="5">
    <source>
        <dbReference type="ARBA" id="ARBA00022833"/>
    </source>
</evidence>
<dbReference type="Pfam" id="PF07687">
    <property type="entry name" value="M20_dimer"/>
    <property type="match status" value="1"/>
</dbReference>
<dbReference type="EMBL" id="CP036150">
    <property type="protein sequence ID" value="QEN09780.1"/>
    <property type="molecule type" value="Genomic_DNA"/>
</dbReference>
<dbReference type="PROSITE" id="PS00758">
    <property type="entry name" value="ARGE_DAPE_CPG2_1"/>
    <property type="match status" value="1"/>
</dbReference>
<proteinExistence type="inferred from homology"/>
<keyword evidence="6" id="KW-1133">Transmembrane helix</keyword>
<dbReference type="InterPro" id="IPR036264">
    <property type="entry name" value="Bact_exopeptidase_dim_dom"/>
</dbReference>
<accession>A0A5C1QS24</accession>